<proteinExistence type="predicted"/>
<dbReference type="Gene3D" id="3.90.105.50">
    <property type="match status" value="1"/>
</dbReference>
<evidence type="ECO:0000313" key="3">
    <source>
        <dbReference type="Proteomes" id="UP001230005"/>
    </source>
</evidence>
<organism evidence="2 3">
    <name type="scientific">Evansella vedderi</name>
    <dbReference type="NCBI Taxonomy" id="38282"/>
    <lineage>
        <taxon>Bacteria</taxon>
        <taxon>Bacillati</taxon>
        <taxon>Bacillota</taxon>
        <taxon>Bacilli</taxon>
        <taxon>Bacillales</taxon>
        <taxon>Bacillaceae</taxon>
        <taxon>Evansella</taxon>
    </lineage>
</organism>
<dbReference type="Pfam" id="PF12728">
    <property type="entry name" value="HTH_17"/>
    <property type="match status" value="1"/>
</dbReference>
<accession>A0ABU0A597</accession>
<dbReference type="RefSeq" id="WP_307331366.1">
    <property type="nucleotide sequence ID" value="NZ_JAUSUG010000029.1"/>
</dbReference>
<name>A0ABU0A597_9BACI</name>
<dbReference type="EMBL" id="JAUSUG010000029">
    <property type="protein sequence ID" value="MDQ0257515.1"/>
    <property type="molecule type" value="Genomic_DNA"/>
</dbReference>
<evidence type="ECO:0000259" key="1">
    <source>
        <dbReference type="Pfam" id="PF12728"/>
    </source>
</evidence>
<dbReference type="InterPro" id="IPR010093">
    <property type="entry name" value="SinI_DNA-bd"/>
</dbReference>
<sequence>MQSLKDFPDVLTVKDVKRFLGIGQVQAYQLVHSQKFRIVRVGTRILISKQSFESWFEGNSVK</sequence>
<comment type="caution">
    <text evidence="2">The sequence shown here is derived from an EMBL/GenBank/DDBJ whole genome shotgun (WGS) entry which is preliminary data.</text>
</comment>
<dbReference type="NCBIfam" id="TIGR01764">
    <property type="entry name" value="excise"/>
    <property type="match status" value="1"/>
</dbReference>
<dbReference type="InterPro" id="IPR041657">
    <property type="entry name" value="HTH_17"/>
</dbReference>
<feature type="domain" description="Helix-turn-helix" evidence="1">
    <location>
        <begin position="10"/>
        <end position="59"/>
    </location>
</feature>
<evidence type="ECO:0000313" key="2">
    <source>
        <dbReference type="EMBL" id="MDQ0257515.1"/>
    </source>
</evidence>
<reference evidence="2 3" key="1">
    <citation type="submission" date="2023-07" db="EMBL/GenBank/DDBJ databases">
        <title>Genomic Encyclopedia of Type Strains, Phase IV (KMG-IV): sequencing the most valuable type-strain genomes for metagenomic binning, comparative biology and taxonomic classification.</title>
        <authorList>
            <person name="Goeker M."/>
        </authorList>
    </citation>
    <scope>NUCLEOTIDE SEQUENCE [LARGE SCALE GENOMIC DNA]</scope>
    <source>
        <strain evidence="2 3">DSM 9768</strain>
    </source>
</reference>
<gene>
    <name evidence="2" type="ORF">J2S74_004973</name>
</gene>
<dbReference type="Proteomes" id="UP001230005">
    <property type="component" value="Unassembled WGS sequence"/>
</dbReference>
<keyword evidence="3" id="KW-1185">Reference proteome</keyword>
<dbReference type="InterPro" id="IPR038148">
    <property type="entry name" value="Tn1545/Tn916_Xis"/>
</dbReference>
<protein>
    <submittedName>
        <fullName evidence="2">Excisionase family DNA binding protein</fullName>
    </submittedName>
</protein>